<dbReference type="STRING" id="1237149.C900_03923"/>
<reference evidence="2 3" key="1">
    <citation type="submission" date="2012-12" db="EMBL/GenBank/DDBJ databases">
        <title>Genome assembly of Fulvivirga imtechensis AK7.</title>
        <authorList>
            <person name="Nupur N."/>
            <person name="Khatri I."/>
            <person name="Kumar R."/>
            <person name="Subramanian S."/>
            <person name="Pinnaka A."/>
        </authorList>
    </citation>
    <scope>NUCLEOTIDE SEQUENCE [LARGE SCALE GENOMIC DNA]</scope>
    <source>
        <strain evidence="2 3">AK7</strain>
    </source>
</reference>
<dbReference type="RefSeq" id="WP_009581330.1">
    <property type="nucleotide sequence ID" value="NZ_AMZN01000055.1"/>
</dbReference>
<keyword evidence="1" id="KW-0812">Transmembrane</keyword>
<gene>
    <name evidence="2" type="ORF">C900_03923</name>
</gene>
<keyword evidence="3" id="KW-1185">Reference proteome</keyword>
<keyword evidence="1" id="KW-0472">Membrane</keyword>
<evidence type="ECO:0000313" key="3">
    <source>
        <dbReference type="Proteomes" id="UP000011135"/>
    </source>
</evidence>
<dbReference type="eggNOG" id="ENOG5032Y98">
    <property type="taxonomic scope" value="Bacteria"/>
</dbReference>
<feature type="transmembrane region" description="Helical" evidence="1">
    <location>
        <begin position="7"/>
        <end position="24"/>
    </location>
</feature>
<evidence type="ECO:0008006" key="4">
    <source>
        <dbReference type="Google" id="ProtNLM"/>
    </source>
</evidence>
<comment type="caution">
    <text evidence="2">The sequence shown here is derived from an EMBL/GenBank/DDBJ whole genome shotgun (WGS) entry which is preliminary data.</text>
</comment>
<sequence>MKSNKNILFALILSISLGLAPYTPEPHIVGKVRWLLGGAQGMQFIDYFDLLLHGFPWVLLIITIVKRVKQPS</sequence>
<keyword evidence="1" id="KW-1133">Transmembrane helix</keyword>
<feature type="transmembrane region" description="Helical" evidence="1">
    <location>
        <begin position="44"/>
        <end position="65"/>
    </location>
</feature>
<dbReference type="OrthoDB" id="1467821at2"/>
<evidence type="ECO:0000256" key="1">
    <source>
        <dbReference type="SAM" id="Phobius"/>
    </source>
</evidence>
<evidence type="ECO:0000313" key="2">
    <source>
        <dbReference type="EMBL" id="ELR70238.1"/>
    </source>
</evidence>
<dbReference type="Proteomes" id="UP000011135">
    <property type="component" value="Unassembled WGS sequence"/>
</dbReference>
<proteinExistence type="predicted"/>
<protein>
    <recommendedName>
        <fullName evidence="4">RND transporter</fullName>
    </recommendedName>
</protein>
<dbReference type="AlphaFoldDB" id="L8JPY3"/>
<organism evidence="2 3">
    <name type="scientific">Fulvivirga imtechensis AK7</name>
    <dbReference type="NCBI Taxonomy" id="1237149"/>
    <lineage>
        <taxon>Bacteria</taxon>
        <taxon>Pseudomonadati</taxon>
        <taxon>Bacteroidota</taxon>
        <taxon>Cytophagia</taxon>
        <taxon>Cytophagales</taxon>
        <taxon>Fulvivirgaceae</taxon>
        <taxon>Fulvivirga</taxon>
    </lineage>
</organism>
<dbReference type="EMBL" id="AMZN01000055">
    <property type="protein sequence ID" value="ELR70238.1"/>
    <property type="molecule type" value="Genomic_DNA"/>
</dbReference>
<accession>L8JPY3</accession>
<name>L8JPY3_9BACT</name>